<gene>
    <name evidence="1" type="ORF">H9871_01085</name>
</gene>
<sequence length="164" mass="17962">MCQSQAEGGRRCYAHQRQRVDKLAQQLEDTPKDTAEHEEISSRLETARAALVQTRTGLQEHITERTTGGSYDAEQLTATINRYVADSPTGKPLTLPGGSFRVTRAHTSHGHTVLEVTGPTSARSYSGGLAERYSKNAVGKQVTRATPAELQRDFHTMLVLADGR</sequence>
<feature type="non-terminal residue" evidence="1">
    <location>
        <position position="164"/>
    </location>
</feature>
<dbReference type="EMBL" id="DXGD01000041">
    <property type="protein sequence ID" value="HIW98715.1"/>
    <property type="molecule type" value="Genomic_DNA"/>
</dbReference>
<organism evidence="1 2">
    <name type="scientific">Candidatus Nesterenkonia stercoripullorum</name>
    <dbReference type="NCBI Taxonomy" id="2838701"/>
    <lineage>
        <taxon>Bacteria</taxon>
        <taxon>Bacillati</taxon>
        <taxon>Actinomycetota</taxon>
        <taxon>Actinomycetes</taxon>
        <taxon>Micrococcales</taxon>
        <taxon>Micrococcaceae</taxon>
        <taxon>Nesterenkonia</taxon>
    </lineage>
</organism>
<accession>A0A9D1S0W3</accession>
<evidence type="ECO:0000313" key="1">
    <source>
        <dbReference type="EMBL" id="HIW98715.1"/>
    </source>
</evidence>
<dbReference type="Proteomes" id="UP000824151">
    <property type="component" value="Unassembled WGS sequence"/>
</dbReference>
<dbReference type="AlphaFoldDB" id="A0A9D1S0W3"/>
<reference evidence="1" key="2">
    <citation type="submission" date="2021-04" db="EMBL/GenBank/DDBJ databases">
        <authorList>
            <person name="Gilroy R."/>
        </authorList>
    </citation>
    <scope>NUCLEOTIDE SEQUENCE</scope>
    <source>
        <strain evidence="1">ChiHejej3B27-3195</strain>
    </source>
</reference>
<comment type="caution">
    <text evidence="1">The sequence shown here is derived from an EMBL/GenBank/DDBJ whole genome shotgun (WGS) entry which is preliminary data.</text>
</comment>
<evidence type="ECO:0000313" key="2">
    <source>
        <dbReference type="Proteomes" id="UP000824151"/>
    </source>
</evidence>
<protein>
    <submittedName>
        <fullName evidence="1">Uncharacterized protein</fullName>
    </submittedName>
</protein>
<name>A0A9D1S0W3_9MICC</name>
<reference evidence="1" key="1">
    <citation type="journal article" date="2021" name="PeerJ">
        <title>Extensive microbial diversity within the chicken gut microbiome revealed by metagenomics and culture.</title>
        <authorList>
            <person name="Gilroy R."/>
            <person name="Ravi A."/>
            <person name="Getino M."/>
            <person name="Pursley I."/>
            <person name="Horton D.L."/>
            <person name="Alikhan N.F."/>
            <person name="Baker D."/>
            <person name="Gharbi K."/>
            <person name="Hall N."/>
            <person name="Watson M."/>
            <person name="Adriaenssens E.M."/>
            <person name="Foster-Nyarko E."/>
            <person name="Jarju S."/>
            <person name="Secka A."/>
            <person name="Antonio M."/>
            <person name="Oren A."/>
            <person name="Chaudhuri R.R."/>
            <person name="La Ragione R."/>
            <person name="Hildebrand F."/>
            <person name="Pallen M.J."/>
        </authorList>
    </citation>
    <scope>NUCLEOTIDE SEQUENCE</scope>
    <source>
        <strain evidence="1">ChiHejej3B27-3195</strain>
    </source>
</reference>
<proteinExistence type="predicted"/>